<evidence type="ECO:0000256" key="4">
    <source>
        <dbReference type="ARBA" id="ARBA00023015"/>
    </source>
</evidence>
<name>A0A7W9NFG1_9PSEU</name>
<dbReference type="SUPFAM" id="SSF55781">
    <property type="entry name" value="GAF domain-like"/>
    <property type="match status" value="1"/>
</dbReference>
<dbReference type="SMART" id="SM00331">
    <property type="entry name" value="PP2C_SIG"/>
    <property type="match status" value="1"/>
</dbReference>
<dbReference type="AlphaFoldDB" id="A0A7W9NFG1"/>
<reference evidence="9 10" key="1">
    <citation type="submission" date="2020-08" db="EMBL/GenBank/DDBJ databases">
        <title>Sequencing the genomes of 1000 actinobacteria strains.</title>
        <authorList>
            <person name="Klenk H.-P."/>
        </authorList>
    </citation>
    <scope>NUCLEOTIDE SEQUENCE [LARGE SCALE GENOMIC DNA]</scope>
    <source>
        <strain evidence="9 10">DSM 43851</strain>
    </source>
</reference>
<evidence type="ECO:0000256" key="6">
    <source>
        <dbReference type="SAM" id="Coils"/>
    </source>
</evidence>
<evidence type="ECO:0000313" key="10">
    <source>
        <dbReference type="Proteomes" id="UP000585638"/>
    </source>
</evidence>
<feature type="domain" description="PAC" evidence="7">
    <location>
        <begin position="476"/>
        <end position="528"/>
    </location>
</feature>
<dbReference type="PROSITE" id="PS50113">
    <property type="entry name" value="PAC"/>
    <property type="match status" value="1"/>
</dbReference>
<feature type="coiled-coil region" evidence="6">
    <location>
        <begin position="732"/>
        <end position="759"/>
    </location>
</feature>
<dbReference type="Pfam" id="PF07228">
    <property type="entry name" value="SpoIIE"/>
    <property type="match status" value="1"/>
</dbReference>
<gene>
    <name evidence="9" type="ORF">BJ998_002548</name>
</gene>
<dbReference type="InterPro" id="IPR035965">
    <property type="entry name" value="PAS-like_dom_sf"/>
</dbReference>
<dbReference type="RefSeq" id="WP_312890073.1">
    <property type="nucleotide sequence ID" value="NZ_BAAAWY010000053.1"/>
</dbReference>
<dbReference type="SUPFAM" id="SSF52172">
    <property type="entry name" value="CheY-like"/>
    <property type="match status" value="1"/>
</dbReference>
<dbReference type="InterPro" id="IPR013655">
    <property type="entry name" value="PAS_fold_3"/>
</dbReference>
<evidence type="ECO:0000256" key="2">
    <source>
        <dbReference type="ARBA" id="ARBA00022777"/>
    </source>
</evidence>
<dbReference type="SUPFAM" id="SSF81606">
    <property type="entry name" value="PP2C-like"/>
    <property type="match status" value="1"/>
</dbReference>
<keyword evidence="5" id="KW-0804">Transcription</keyword>
<dbReference type="InterPro" id="IPR000014">
    <property type="entry name" value="PAS"/>
</dbReference>
<dbReference type="InterPro" id="IPR005561">
    <property type="entry name" value="ANTAR"/>
</dbReference>
<feature type="domain" description="ANTAR" evidence="8">
    <location>
        <begin position="20"/>
        <end position="81"/>
    </location>
</feature>
<dbReference type="InterPro" id="IPR011006">
    <property type="entry name" value="CheY-like_superfamily"/>
</dbReference>
<dbReference type="GO" id="GO:0016301">
    <property type="term" value="F:kinase activity"/>
    <property type="evidence" value="ECO:0007669"/>
    <property type="project" value="UniProtKB-KW"/>
</dbReference>
<organism evidence="9 10">
    <name type="scientific">Kutzneria kofuensis</name>
    <dbReference type="NCBI Taxonomy" id="103725"/>
    <lineage>
        <taxon>Bacteria</taxon>
        <taxon>Bacillati</taxon>
        <taxon>Actinomycetota</taxon>
        <taxon>Actinomycetes</taxon>
        <taxon>Pseudonocardiales</taxon>
        <taxon>Pseudonocardiaceae</taxon>
        <taxon>Kutzneria</taxon>
    </lineage>
</organism>
<sequence>MEDTTPVRAGADAGRLARTVDRLRQEIRRAEAAADGRALIELAKGVLVERLRCGPQQAAEQLAALAEESGQSLLELAVQVINKAADDRLSAAAQQLVQPEDDDRQAPVRLRTAESGAAAAADAQQVAEALLAHALRPLGATTVAIWAAAPDGSLALSAYAGIAPTEAHRWRHVPPGVATPARRALLHRDIVWFGDLGESGLPSVATQDSPAGGRVVCPVGSGGRIIGVLEVGWPQPVPPQPPRIERQIEALAQLCASTLDAGTRSDAVVLPAHDATELIDLADGIMDPALVLGAHLDSAGALADFRILHANRPFQDPAGRPRGAVVGSLLVEAYPVAAGEGGLFDKVEHVYATGEPFRADKMVLTTLVDQIRLTSTAAVSITRQGHHVLLIWRIQDESARLASLLHHAQRLGRVGGFEENLLTGEVTWHSEVFALHGLPPSARPVPLGELGHHVHPDDTDGIGRLLRTVLHHRRSGSAAFRLHRRDGVARHIRVIVEPVLGQDNRPIGVRGAYQDISAQHWTEVALAATQDQLAHAEQQAAERNRLALQLQRAIMPAAQGPIDAFGLHIAVRYRPAESENLVGGDWYDAVVLPSKQVLLSVGDIAGHGITAATGMVMLRNALRGLATTGAGPAQLLSWLNQVAHHLTDHVLATAVCALYDPRTRVLRWARAGHLPPLLVRRQEATTLPMIRGLMLGARAEADYEEAEVQLELDDVLVLYTDGLVERKGHELDDSLQQLLETAQRSHQALEQRLDHMLTHSNADTDDDTCIVGVQLR</sequence>
<accession>A0A7W9NFG1</accession>
<dbReference type="EMBL" id="JACHIR010000001">
    <property type="protein sequence ID" value="MBB5891352.1"/>
    <property type="molecule type" value="Genomic_DNA"/>
</dbReference>
<dbReference type="PANTHER" id="PTHR43156:SF2">
    <property type="entry name" value="STAGE II SPORULATION PROTEIN E"/>
    <property type="match status" value="1"/>
</dbReference>
<dbReference type="Pfam" id="PF08447">
    <property type="entry name" value="PAS_3"/>
    <property type="match status" value="1"/>
</dbReference>
<dbReference type="PANTHER" id="PTHR43156">
    <property type="entry name" value="STAGE II SPORULATION PROTEIN E-RELATED"/>
    <property type="match status" value="1"/>
</dbReference>
<evidence type="ECO:0000256" key="1">
    <source>
        <dbReference type="ARBA" id="ARBA00022679"/>
    </source>
</evidence>
<evidence type="ECO:0000259" key="8">
    <source>
        <dbReference type="PROSITE" id="PS50921"/>
    </source>
</evidence>
<keyword evidence="3" id="KW-0378">Hydrolase</keyword>
<dbReference type="SUPFAM" id="SSF55785">
    <property type="entry name" value="PYP-like sensor domain (PAS domain)"/>
    <property type="match status" value="1"/>
</dbReference>
<dbReference type="Pfam" id="PF13185">
    <property type="entry name" value="GAF_2"/>
    <property type="match status" value="1"/>
</dbReference>
<keyword evidence="1" id="KW-0808">Transferase</keyword>
<dbReference type="Proteomes" id="UP000585638">
    <property type="component" value="Unassembled WGS sequence"/>
</dbReference>
<dbReference type="Gene3D" id="3.30.450.40">
    <property type="match status" value="1"/>
</dbReference>
<comment type="caution">
    <text evidence="9">The sequence shown here is derived from an EMBL/GenBank/DDBJ whole genome shotgun (WGS) entry which is preliminary data.</text>
</comment>
<dbReference type="InterPro" id="IPR003018">
    <property type="entry name" value="GAF"/>
</dbReference>
<dbReference type="GO" id="GO:0003723">
    <property type="term" value="F:RNA binding"/>
    <property type="evidence" value="ECO:0007669"/>
    <property type="project" value="InterPro"/>
</dbReference>
<keyword evidence="2" id="KW-0418">Kinase</keyword>
<dbReference type="PROSITE" id="PS50921">
    <property type="entry name" value="ANTAR"/>
    <property type="match status" value="1"/>
</dbReference>
<dbReference type="Pfam" id="PF03861">
    <property type="entry name" value="ANTAR"/>
    <property type="match status" value="1"/>
</dbReference>
<dbReference type="Gene3D" id="1.10.10.10">
    <property type="entry name" value="Winged helix-like DNA-binding domain superfamily/Winged helix DNA-binding domain"/>
    <property type="match status" value="1"/>
</dbReference>
<dbReference type="InterPro" id="IPR001932">
    <property type="entry name" value="PPM-type_phosphatase-like_dom"/>
</dbReference>
<evidence type="ECO:0000256" key="3">
    <source>
        <dbReference type="ARBA" id="ARBA00022801"/>
    </source>
</evidence>
<evidence type="ECO:0000256" key="5">
    <source>
        <dbReference type="ARBA" id="ARBA00023163"/>
    </source>
</evidence>
<dbReference type="Gene3D" id="3.60.40.10">
    <property type="entry name" value="PPM-type phosphatase domain"/>
    <property type="match status" value="1"/>
</dbReference>
<dbReference type="SMART" id="SM01012">
    <property type="entry name" value="ANTAR"/>
    <property type="match status" value="1"/>
</dbReference>
<keyword evidence="4" id="KW-0805">Transcription regulation</keyword>
<keyword evidence="6" id="KW-0175">Coiled coil</keyword>
<dbReference type="InterPro" id="IPR036388">
    <property type="entry name" value="WH-like_DNA-bd_sf"/>
</dbReference>
<dbReference type="GO" id="GO:0016791">
    <property type="term" value="F:phosphatase activity"/>
    <property type="evidence" value="ECO:0007669"/>
    <property type="project" value="TreeGrafter"/>
</dbReference>
<evidence type="ECO:0000313" key="9">
    <source>
        <dbReference type="EMBL" id="MBB5891352.1"/>
    </source>
</evidence>
<dbReference type="CDD" id="cd00130">
    <property type="entry name" value="PAS"/>
    <property type="match status" value="1"/>
</dbReference>
<evidence type="ECO:0000259" key="7">
    <source>
        <dbReference type="PROSITE" id="PS50113"/>
    </source>
</evidence>
<dbReference type="InterPro" id="IPR052016">
    <property type="entry name" value="Bact_Sigma-Reg"/>
</dbReference>
<dbReference type="InterPro" id="IPR029016">
    <property type="entry name" value="GAF-like_dom_sf"/>
</dbReference>
<proteinExistence type="predicted"/>
<protein>
    <submittedName>
        <fullName evidence="9">Serine phosphatase RsbU (Regulator of sigma subunit)</fullName>
    </submittedName>
</protein>
<keyword evidence="10" id="KW-1185">Reference proteome</keyword>
<dbReference type="InterPro" id="IPR000700">
    <property type="entry name" value="PAS-assoc_C"/>
</dbReference>
<dbReference type="InterPro" id="IPR036457">
    <property type="entry name" value="PPM-type-like_dom_sf"/>
</dbReference>
<dbReference type="Gene3D" id="3.30.450.20">
    <property type="entry name" value="PAS domain"/>
    <property type="match status" value="1"/>
</dbReference>